<evidence type="ECO:0000259" key="2">
    <source>
        <dbReference type="Pfam" id="PF09825"/>
    </source>
</evidence>
<dbReference type="Pfam" id="PF09825">
    <property type="entry name" value="BPL_N"/>
    <property type="match status" value="1"/>
</dbReference>
<dbReference type="InterPro" id="IPR019197">
    <property type="entry name" value="Biotin-prot_ligase_N"/>
</dbReference>
<dbReference type="PIRSF" id="PIRSF016642">
    <property type="entry name" value="UCP016642"/>
    <property type="match status" value="1"/>
</dbReference>
<keyword evidence="4" id="KW-1185">Reference proteome</keyword>
<dbReference type="InterPro" id="IPR029062">
    <property type="entry name" value="Class_I_gatase-like"/>
</dbReference>
<dbReference type="GO" id="GO:0008614">
    <property type="term" value="P:pyridoxine metabolic process"/>
    <property type="evidence" value="ECO:0007669"/>
    <property type="project" value="TreeGrafter"/>
</dbReference>
<organism evidence="3 4">
    <name type="scientific">Estrella lausannensis</name>
    <dbReference type="NCBI Taxonomy" id="483423"/>
    <lineage>
        <taxon>Bacteria</taxon>
        <taxon>Pseudomonadati</taxon>
        <taxon>Chlamydiota</taxon>
        <taxon>Chlamydiia</taxon>
        <taxon>Parachlamydiales</taxon>
        <taxon>Candidatus Criblamydiaceae</taxon>
        <taxon>Estrella</taxon>
    </lineage>
</organism>
<protein>
    <recommendedName>
        <fullName evidence="2">Biotin-protein ligase N-terminal domain-containing protein</fullName>
    </recommendedName>
</protein>
<evidence type="ECO:0000256" key="1">
    <source>
        <dbReference type="ARBA" id="ARBA00022962"/>
    </source>
</evidence>
<dbReference type="GO" id="GO:0042823">
    <property type="term" value="P:pyridoxal phosphate biosynthetic process"/>
    <property type="evidence" value="ECO:0007669"/>
    <property type="project" value="InterPro"/>
</dbReference>
<dbReference type="InterPro" id="IPR015834">
    <property type="entry name" value="UCP016642"/>
</dbReference>
<accession>A0A0H5E735</accession>
<gene>
    <name evidence="3" type="ORF">ELAC_1795</name>
</gene>
<dbReference type="OrthoDB" id="20888at2"/>
<dbReference type="CDD" id="cd03144">
    <property type="entry name" value="GATase1_ScBLP_like"/>
    <property type="match status" value="1"/>
</dbReference>
<evidence type="ECO:0000313" key="3">
    <source>
        <dbReference type="EMBL" id="CRX39120.1"/>
    </source>
</evidence>
<name>A0A0H5E735_9BACT</name>
<dbReference type="AlphaFoldDB" id="A0A0H5E735"/>
<dbReference type="PANTHER" id="PTHR31559:SF0">
    <property type="entry name" value="PYRIDOXAL 5'-PHOSPHATE SYNTHASE SUBUNIT SNO1-RELATED"/>
    <property type="match status" value="1"/>
</dbReference>
<dbReference type="Proteomes" id="UP000220251">
    <property type="component" value="Unassembled WGS sequence"/>
</dbReference>
<dbReference type="GO" id="GO:0005829">
    <property type="term" value="C:cytosol"/>
    <property type="evidence" value="ECO:0007669"/>
    <property type="project" value="TreeGrafter"/>
</dbReference>
<dbReference type="InterPro" id="IPR002161">
    <property type="entry name" value="PdxT/SNO"/>
</dbReference>
<dbReference type="SUPFAM" id="SSF52317">
    <property type="entry name" value="Class I glutamine amidotransferase-like"/>
    <property type="match status" value="1"/>
</dbReference>
<sequence length="258" mass="28090">MGIKQKILVYKDAGVGGKSFRALMHSLESMERQLPCIELLDRHSAREKSAFLGARLLIMPGGRDLPYVEHLSGEAVGNIREWVEEGGAYFGICAGAYFGSSFVRFEEGTSLEIQGERELKLFPGEAVGPAFGSGVFRYNTEAGVRAAAVSVSLGSLERESLRCYFNGGCTFRGDFSSPFCKVVATYPEIAGNPPAIIRCAVGRGQAILSGVHPEFSITSLNKKDPYLQAVYPLLEEKEKERKALFESLIAALLCTEGF</sequence>
<dbReference type="RefSeq" id="WP_158227859.1">
    <property type="nucleotide sequence ID" value="NZ_CWGJ01000025.1"/>
</dbReference>
<dbReference type="PANTHER" id="PTHR31559">
    <property type="entry name" value="PYRIDOXAL 5'-PHOSPHATE SYNTHASE SUBUNIT SNO"/>
    <property type="match status" value="1"/>
</dbReference>
<dbReference type="Gene3D" id="3.40.50.880">
    <property type="match status" value="1"/>
</dbReference>
<dbReference type="GO" id="GO:0004359">
    <property type="term" value="F:glutaminase activity"/>
    <property type="evidence" value="ECO:0007669"/>
    <property type="project" value="InterPro"/>
</dbReference>
<dbReference type="EMBL" id="CWGJ01000025">
    <property type="protein sequence ID" value="CRX39120.1"/>
    <property type="molecule type" value="Genomic_DNA"/>
</dbReference>
<proteinExistence type="predicted"/>
<keyword evidence="1" id="KW-0315">Glutamine amidotransferase</keyword>
<dbReference type="GO" id="GO:1903600">
    <property type="term" value="C:glutaminase complex"/>
    <property type="evidence" value="ECO:0007669"/>
    <property type="project" value="TreeGrafter"/>
</dbReference>
<feature type="domain" description="Biotin-protein ligase N-terminal" evidence="2">
    <location>
        <begin position="6"/>
        <end position="252"/>
    </location>
</feature>
<reference evidence="4" key="1">
    <citation type="submission" date="2015-06" db="EMBL/GenBank/DDBJ databases">
        <authorList>
            <person name="Bertelli C."/>
        </authorList>
    </citation>
    <scope>NUCLEOTIDE SEQUENCE [LARGE SCALE GENOMIC DNA]</scope>
    <source>
        <strain evidence="4">CRIB-30</strain>
    </source>
</reference>
<evidence type="ECO:0000313" key="4">
    <source>
        <dbReference type="Proteomes" id="UP000220251"/>
    </source>
</evidence>